<evidence type="ECO:0000313" key="3">
    <source>
        <dbReference type="Proteomes" id="UP000683000"/>
    </source>
</evidence>
<evidence type="ECO:0000256" key="1">
    <source>
        <dbReference type="SAM" id="Phobius"/>
    </source>
</evidence>
<dbReference type="Proteomes" id="UP000683000">
    <property type="component" value="Unassembled WGS sequence"/>
</dbReference>
<feature type="transmembrane region" description="Helical" evidence="1">
    <location>
        <begin position="277"/>
        <end position="294"/>
    </location>
</feature>
<organism evidence="2 3">
    <name type="scientific">Boletus reticuloceps</name>
    <dbReference type="NCBI Taxonomy" id="495285"/>
    <lineage>
        <taxon>Eukaryota</taxon>
        <taxon>Fungi</taxon>
        <taxon>Dikarya</taxon>
        <taxon>Basidiomycota</taxon>
        <taxon>Agaricomycotina</taxon>
        <taxon>Agaricomycetes</taxon>
        <taxon>Agaricomycetidae</taxon>
        <taxon>Boletales</taxon>
        <taxon>Boletineae</taxon>
        <taxon>Boletaceae</taxon>
        <taxon>Boletoideae</taxon>
        <taxon>Boletus</taxon>
    </lineage>
</organism>
<reference evidence="2" key="1">
    <citation type="submission" date="2021-03" db="EMBL/GenBank/DDBJ databases">
        <title>Evolutionary innovations through gain and loss of genes in the ectomycorrhizal Boletales.</title>
        <authorList>
            <person name="Wu G."/>
            <person name="Miyauchi S."/>
            <person name="Morin E."/>
            <person name="Yang Z.-L."/>
            <person name="Xu J."/>
            <person name="Martin F.M."/>
        </authorList>
    </citation>
    <scope>NUCLEOTIDE SEQUENCE</scope>
    <source>
        <strain evidence="2">BR01</strain>
    </source>
</reference>
<gene>
    <name evidence="2" type="ORF">JVT61DRAFT_7171</name>
</gene>
<keyword evidence="3" id="KW-1185">Reference proteome</keyword>
<keyword evidence="1" id="KW-0812">Transmembrane</keyword>
<feature type="transmembrane region" description="Helical" evidence="1">
    <location>
        <begin position="254"/>
        <end position="272"/>
    </location>
</feature>
<dbReference type="EMBL" id="JAGFBS010000025">
    <property type="protein sequence ID" value="KAG6372772.1"/>
    <property type="molecule type" value="Genomic_DNA"/>
</dbReference>
<sequence>MASHLSTTVSDLFSCPPSHPQADPFRTHVPPNCFDPFERPNWPMKNFCDALHRSRADSSKLALRSVEYCKRLDNHDGCWHEYLIFQIVPFDPRSNGQRYIEVKRTTMFGITGSSRTMDKVVVLGEERPPIDQAVEESLATLVWLESTPLTTIPSLIDVFDNIQLLSLTYPHCTFATHQCHWFAQAIFKMLWRTYEYDEPIDHYHFLRLLGSTSVPSNILKFAEYKRQCTDIWKTRGRNESVMDMPSHLPLSKSVLVFPFFFFGLVLTCMCVCGRLHVAIISIVMMVIGMMIMLVF</sequence>
<protein>
    <submittedName>
        <fullName evidence="2">Uncharacterized protein</fullName>
    </submittedName>
</protein>
<keyword evidence="1" id="KW-0472">Membrane</keyword>
<dbReference type="AlphaFoldDB" id="A0A8I2YJH2"/>
<comment type="caution">
    <text evidence="2">The sequence shown here is derived from an EMBL/GenBank/DDBJ whole genome shotgun (WGS) entry which is preliminary data.</text>
</comment>
<name>A0A8I2YJH2_9AGAM</name>
<keyword evidence="1" id="KW-1133">Transmembrane helix</keyword>
<accession>A0A8I2YJH2</accession>
<proteinExistence type="predicted"/>
<evidence type="ECO:0000313" key="2">
    <source>
        <dbReference type="EMBL" id="KAG6372772.1"/>
    </source>
</evidence>